<evidence type="ECO:0000313" key="4">
    <source>
        <dbReference type="Proteomes" id="UP000193411"/>
    </source>
</evidence>
<dbReference type="InterPro" id="IPR049549">
    <property type="entry name" value="RPN7_PSMD6_C"/>
</dbReference>
<dbReference type="InterPro" id="IPR019585">
    <property type="entry name" value="Rpn7/CSN1"/>
</dbReference>
<dbReference type="Pfam" id="PF01399">
    <property type="entry name" value="PCI"/>
    <property type="match status" value="1"/>
</dbReference>
<dbReference type="GO" id="GO:0005838">
    <property type="term" value="C:proteasome regulatory particle"/>
    <property type="evidence" value="ECO:0007669"/>
    <property type="project" value="TreeGrafter"/>
</dbReference>
<dbReference type="GO" id="GO:0043161">
    <property type="term" value="P:proteasome-mediated ubiquitin-dependent protein catabolic process"/>
    <property type="evidence" value="ECO:0007669"/>
    <property type="project" value="TreeGrafter"/>
</dbReference>
<dbReference type="InterPro" id="IPR000717">
    <property type="entry name" value="PCI_dom"/>
</dbReference>
<dbReference type="PANTHER" id="PTHR14145:SF1">
    <property type="entry name" value="26S PROTEASOME NON-ATPASE REGULATORY SUBUNIT 6"/>
    <property type="match status" value="1"/>
</dbReference>
<dbReference type="EMBL" id="MCFL01000005">
    <property type="protein sequence ID" value="ORZ39555.1"/>
    <property type="molecule type" value="Genomic_DNA"/>
</dbReference>
<dbReference type="SMART" id="SM00088">
    <property type="entry name" value="PINT"/>
    <property type="match status" value="1"/>
</dbReference>
<dbReference type="OrthoDB" id="1452at2759"/>
<evidence type="ECO:0000259" key="2">
    <source>
        <dbReference type="PROSITE" id="PS50250"/>
    </source>
</evidence>
<evidence type="ECO:0000256" key="1">
    <source>
        <dbReference type="ARBA" id="ARBA00022942"/>
    </source>
</evidence>
<feature type="domain" description="PCI" evidence="2">
    <location>
        <begin position="157"/>
        <end position="331"/>
    </location>
</feature>
<dbReference type="Gene3D" id="1.25.40.570">
    <property type="match status" value="1"/>
</dbReference>
<proteinExistence type="predicted"/>
<evidence type="ECO:0000313" key="3">
    <source>
        <dbReference type="EMBL" id="ORZ39555.1"/>
    </source>
</evidence>
<dbReference type="Pfam" id="PF10602">
    <property type="entry name" value="RPN7"/>
    <property type="match status" value="1"/>
</dbReference>
<organism evidence="3 4">
    <name type="scientific">Catenaria anguillulae PL171</name>
    <dbReference type="NCBI Taxonomy" id="765915"/>
    <lineage>
        <taxon>Eukaryota</taxon>
        <taxon>Fungi</taxon>
        <taxon>Fungi incertae sedis</taxon>
        <taxon>Blastocladiomycota</taxon>
        <taxon>Blastocladiomycetes</taxon>
        <taxon>Blastocladiales</taxon>
        <taxon>Catenariaceae</taxon>
        <taxon>Catenaria</taxon>
    </lineage>
</organism>
<comment type="caution">
    <text evidence="3">The sequence shown here is derived from an EMBL/GenBank/DDBJ whole genome shotgun (WGS) entry which is preliminary data.</text>
</comment>
<sequence>MALVITPENALARIPDMSLAQHKFTLLNGSTPAAREAAKKALWEAINADDMAPFYRHVCEEAKIPLDSALVSKLEANNTKRFAELDEKLKTAQESEGETEISDALIAKADYLAKIGEKDKAVSAYRTAFEKTPGVGAKIDLVFSQIRIGLFFNDRTLITQQLEKAKALIEEGGDWDRRNRCKLMEMKDFVTYTVLMSVISVPRVEIKSKLLESPEVLEVVHQVPHLEAYMRALYDCHYNQFFQTLAHMEVLLKSNYYLHLHYPFYVREMRIKAYAQLLESYRSLTLEYMAAAFGVSQEFIDRDLYKFIAGGRLNCVIDKVRGIVETNRPDHKNAQYQAVIKQGDTLLNRVQKLSRVINI</sequence>
<accession>A0A1Y2HY52</accession>
<dbReference type="InterPro" id="IPR045135">
    <property type="entry name" value="Rpn7_N"/>
</dbReference>
<dbReference type="PROSITE" id="PS50250">
    <property type="entry name" value="PCI"/>
    <property type="match status" value="1"/>
</dbReference>
<keyword evidence="1 3" id="KW-0647">Proteasome</keyword>
<dbReference type="AlphaFoldDB" id="A0A1Y2HY52"/>
<reference evidence="3 4" key="1">
    <citation type="submission" date="2016-07" db="EMBL/GenBank/DDBJ databases">
        <title>Pervasive Adenine N6-methylation of Active Genes in Fungi.</title>
        <authorList>
            <consortium name="DOE Joint Genome Institute"/>
            <person name="Mondo S.J."/>
            <person name="Dannebaum R.O."/>
            <person name="Kuo R.C."/>
            <person name="Labutti K."/>
            <person name="Haridas S."/>
            <person name="Kuo A."/>
            <person name="Salamov A."/>
            <person name="Ahrendt S.R."/>
            <person name="Lipzen A."/>
            <person name="Sullivan W."/>
            <person name="Andreopoulos W.B."/>
            <person name="Clum A."/>
            <person name="Lindquist E."/>
            <person name="Daum C."/>
            <person name="Ramamoorthy G.K."/>
            <person name="Gryganskyi A."/>
            <person name="Culley D."/>
            <person name="Magnuson J.K."/>
            <person name="James T.Y."/>
            <person name="O'Malley M.A."/>
            <person name="Stajich J.E."/>
            <person name="Spatafora J.W."/>
            <person name="Visel A."/>
            <person name="Grigoriev I.V."/>
        </authorList>
    </citation>
    <scope>NUCLEOTIDE SEQUENCE [LARGE SCALE GENOMIC DNA]</scope>
    <source>
        <strain evidence="3 4">PL171</strain>
    </source>
</reference>
<protein>
    <submittedName>
        <fullName evidence="3">26S proteasome non-ATPase regulatory subunit 6</fullName>
    </submittedName>
</protein>
<dbReference type="Proteomes" id="UP000193411">
    <property type="component" value="Unassembled WGS sequence"/>
</dbReference>
<dbReference type="PANTHER" id="PTHR14145">
    <property type="entry name" value="26S PROTESOME SUBUNIT 6"/>
    <property type="match status" value="1"/>
</dbReference>
<keyword evidence="4" id="KW-1185">Reference proteome</keyword>
<name>A0A1Y2HY52_9FUNG</name>
<dbReference type="Pfam" id="PF21154">
    <property type="entry name" value="RPN7_PSMD6_C"/>
    <property type="match status" value="1"/>
</dbReference>
<dbReference type="InterPro" id="IPR036390">
    <property type="entry name" value="WH_DNA-bd_sf"/>
</dbReference>
<dbReference type="STRING" id="765915.A0A1Y2HY52"/>
<dbReference type="SUPFAM" id="SSF46785">
    <property type="entry name" value="Winged helix' DNA-binding domain"/>
    <property type="match status" value="1"/>
</dbReference>
<gene>
    <name evidence="3" type="ORF">BCR44DRAFT_1479145</name>
</gene>